<proteinExistence type="inferred from homology"/>
<comment type="caution">
    <text evidence="3">The sequence shown here is derived from an EMBL/GenBank/DDBJ whole genome shotgun (WGS) entry which is preliminary data.</text>
</comment>
<dbReference type="SUPFAM" id="SSF51735">
    <property type="entry name" value="NAD(P)-binding Rossmann-fold domains"/>
    <property type="match status" value="1"/>
</dbReference>
<dbReference type="InterPro" id="IPR036291">
    <property type="entry name" value="NAD(P)-bd_dom_sf"/>
</dbReference>
<comment type="similarity">
    <text evidence="1">Belongs to the short-chain dehydrogenases/reductases (SDR) family.</text>
</comment>
<dbReference type="PANTHER" id="PTHR24320">
    <property type="entry name" value="RETINOL DEHYDROGENASE"/>
    <property type="match status" value="1"/>
</dbReference>
<dbReference type="Gene3D" id="3.40.50.720">
    <property type="entry name" value="NAD(P)-binding Rossmann-like Domain"/>
    <property type="match status" value="1"/>
</dbReference>
<protein>
    <submittedName>
        <fullName evidence="3">Oxidoreductase</fullName>
    </submittedName>
</protein>
<name>A0A9P4P432_9PEZI</name>
<accession>A0A9P4P432</accession>
<reference evidence="3" key="1">
    <citation type="journal article" date="2020" name="Stud. Mycol.">
        <title>101 Dothideomycetes genomes: a test case for predicting lifestyles and emergence of pathogens.</title>
        <authorList>
            <person name="Haridas S."/>
            <person name="Albert R."/>
            <person name="Binder M."/>
            <person name="Bloem J."/>
            <person name="Labutti K."/>
            <person name="Salamov A."/>
            <person name="Andreopoulos B."/>
            <person name="Baker S."/>
            <person name="Barry K."/>
            <person name="Bills G."/>
            <person name="Bluhm B."/>
            <person name="Cannon C."/>
            <person name="Castanera R."/>
            <person name="Culley D."/>
            <person name="Daum C."/>
            <person name="Ezra D."/>
            <person name="Gonzalez J."/>
            <person name="Henrissat B."/>
            <person name="Kuo A."/>
            <person name="Liang C."/>
            <person name="Lipzen A."/>
            <person name="Lutzoni F."/>
            <person name="Magnuson J."/>
            <person name="Mondo S."/>
            <person name="Nolan M."/>
            <person name="Ohm R."/>
            <person name="Pangilinan J."/>
            <person name="Park H.-J."/>
            <person name="Ramirez L."/>
            <person name="Alfaro M."/>
            <person name="Sun H."/>
            <person name="Tritt A."/>
            <person name="Yoshinaga Y."/>
            <person name="Zwiers L.-H."/>
            <person name="Turgeon B."/>
            <person name="Goodwin S."/>
            <person name="Spatafora J."/>
            <person name="Crous P."/>
            <person name="Grigoriev I."/>
        </authorList>
    </citation>
    <scope>NUCLEOTIDE SEQUENCE</scope>
    <source>
        <strain evidence="3">CBS 130266</strain>
    </source>
</reference>
<keyword evidence="4" id="KW-1185">Reference proteome</keyword>
<evidence type="ECO:0000256" key="2">
    <source>
        <dbReference type="ARBA" id="ARBA00023002"/>
    </source>
</evidence>
<gene>
    <name evidence="3" type="ORF">EJ08DRAFT_667035</name>
</gene>
<dbReference type="PANTHER" id="PTHR24320:SF154">
    <property type="entry name" value="OXIDOREDUCTASE, SHORT-CHAIN DEHYDROGENASE_REDUCTASE FAMILY (AFU_ORTHOLOGUE AFUA_2G04560)"/>
    <property type="match status" value="1"/>
</dbReference>
<dbReference type="OrthoDB" id="191139at2759"/>
<evidence type="ECO:0000313" key="4">
    <source>
        <dbReference type="Proteomes" id="UP000800235"/>
    </source>
</evidence>
<dbReference type="AlphaFoldDB" id="A0A9P4P432"/>
<organism evidence="3 4">
    <name type="scientific">Tothia fuscella</name>
    <dbReference type="NCBI Taxonomy" id="1048955"/>
    <lineage>
        <taxon>Eukaryota</taxon>
        <taxon>Fungi</taxon>
        <taxon>Dikarya</taxon>
        <taxon>Ascomycota</taxon>
        <taxon>Pezizomycotina</taxon>
        <taxon>Dothideomycetes</taxon>
        <taxon>Pleosporomycetidae</taxon>
        <taxon>Venturiales</taxon>
        <taxon>Cylindrosympodiaceae</taxon>
        <taxon>Tothia</taxon>
    </lineage>
</organism>
<dbReference type="PRINTS" id="PR00081">
    <property type="entry name" value="GDHRDH"/>
</dbReference>
<dbReference type="InterPro" id="IPR002347">
    <property type="entry name" value="SDR_fam"/>
</dbReference>
<sequence>MFDPVSDIPDLSGRVFLVTGGTSGIGKETVLALAAHNPAQIYFIGRNTASAEGILSKLKASFPSLTSKRLDAFIGNAGIMALASALTKDGYELQFGTNHVGHAALLRLLVPTMLRTGEKEPAGSVRILLLSSQGWALHPKGGILFDNLKTNCSDIGVPLGSNWTCYGQSKLANLLYATELARQYPTVTTVSIHPGVVNTNLVNGLGFWNRALIRVSQFGKGLLTPAHGAHNTLWAATVESSKIKSGTYVEPIGNSGAKLDEDAMSRELAKKLWDWTEAELKTLKA</sequence>
<keyword evidence="2" id="KW-0560">Oxidoreductase</keyword>
<dbReference type="GO" id="GO:0016491">
    <property type="term" value="F:oxidoreductase activity"/>
    <property type="evidence" value="ECO:0007669"/>
    <property type="project" value="UniProtKB-KW"/>
</dbReference>
<dbReference type="EMBL" id="MU007009">
    <property type="protein sequence ID" value="KAF2436937.1"/>
    <property type="molecule type" value="Genomic_DNA"/>
</dbReference>
<evidence type="ECO:0000313" key="3">
    <source>
        <dbReference type="EMBL" id="KAF2436937.1"/>
    </source>
</evidence>
<dbReference type="Proteomes" id="UP000800235">
    <property type="component" value="Unassembled WGS sequence"/>
</dbReference>
<evidence type="ECO:0000256" key="1">
    <source>
        <dbReference type="ARBA" id="ARBA00006484"/>
    </source>
</evidence>